<protein>
    <submittedName>
        <fullName evidence="1">Uncharacterized protein</fullName>
    </submittedName>
</protein>
<gene>
    <name evidence="1" type="ORF">DPMN_140383</name>
</gene>
<evidence type="ECO:0000313" key="2">
    <source>
        <dbReference type="Proteomes" id="UP000828390"/>
    </source>
</evidence>
<organism evidence="1 2">
    <name type="scientific">Dreissena polymorpha</name>
    <name type="common">Zebra mussel</name>
    <name type="synonym">Mytilus polymorpha</name>
    <dbReference type="NCBI Taxonomy" id="45954"/>
    <lineage>
        <taxon>Eukaryota</taxon>
        <taxon>Metazoa</taxon>
        <taxon>Spiralia</taxon>
        <taxon>Lophotrochozoa</taxon>
        <taxon>Mollusca</taxon>
        <taxon>Bivalvia</taxon>
        <taxon>Autobranchia</taxon>
        <taxon>Heteroconchia</taxon>
        <taxon>Euheterodonta</taxon>
        <taxon>Imparidentia</taxon>
        <taxon>Neoheterodontei</taxon>
        <taxon>Myida</taxon>
        <taxon>Dreissenoidea</taxon>
        <taxon>Dreissenidae</taxon>
        <taxon>Dreissena</taxon>
    </lineage>
</organism>
<accession>A0A9D4GBF9</accession>
<reference evidence="1" key="1">
    <citation type="journal article" date="2019" name="bioRxiv">
        <title>The Genome of the Zebra Mussel, Dreissena polymorpha: A Resource for Invasive Species Research.</title>
        <authorList>
            <person name="McCartney M.A."/>
            <person name="Auch B."/>
            <person name="Kono T."/>
            <person name="Mallez S."/>
            <person name="Zhang Y."/>
            <person name="Obille A."/>
            <person name="Becker A."/>
            <person name="Abrahante J.E."/>
            <person name="Garbe J."/>
            <person name="Badalamenti J.P."/>
            <person name="Herman A."/>
            <person name="Mangelson H."/>
            <person name="Liachko I."/>
            <person name="Sullivan S."/>
            <person name="Sone E.D."/>
            <person name="Koren S."/>
            <person name="Silverstein K.A.T."/>
            <person name="Beckman K.B."/>
            <person name="Gohl D.M."/>
        </authorList>
    </citation>
    <scope>NUCLEOTIDE SEQUENCE</scope>
    <source>
        <strain evidence="1">Duluth1</strain>
        <tissue evidence="1">Whole animal</tissue>
    </source>
</reference>
<reference evidence="1" key="2">
    <citation type="submission" date="2020-11" db="EMBL/GenBank/DDBJ databases">
        <authorList>
            <person name="McCartney M.A."/>
            <person name="Auch B."/>
            <person name="Kono T."/>
            <person name="Mallez S."/>
            <person name="Becker A."/>
            <person name="Gohl D.M."/>
            <person name="Silverstein K.A.T."/>
            <person name="Koren S."/>
            <person name="Bechman K.B."/>
            <person name="Herman A."/>
            <person name="Abrahante J.E."/>
            <person name="Garbe J."/>
        </authorList>
    </citation>
    <scope>NUCLEOTIDE SEQUENCE</scope>
    <source>
        <strain evidence="1">Duluth1</strain>
        <tissue evidence="1">Whole animal</tissue>
    </source>
</reference>
<proteinExistence type="predicted"/>
<dbReference type="EMBL" id="JAIWYP010000006">
    <property type="protein sequence ID" value="KAH3811965.1"/>
    <property type="molecule type" value="Genomic_DNA"/>
</dbReference>
<evidence type="ECO:0000313" key="1">
    <source>
        <dbReference type="EMBL" id="KAH3811965.1"/>
    </source>
</evidence>
<keyword evidence="2" id="KW-1185">Reference proteome</keyword>
<comment type="caution">
    <text evidence="1">The sequence shown here is derived from an EMBL/GenBank/DDBJ whole genome shotgun (WGS) entry which is preliminary data.</text>
</comment>
<dbReference type="AlphaFoldDB" id="A0A9D4GBF9"/>
<dbReference type="Proteomes" id="UP000828390">
    <property type="component" value="Unassembled WGS sequence"/>
</dbReference>
<name>A0A9D4GBF9_DREPO</name>
<sequence>MRTCENAPDQHAKSGTELPVGYKVTQGFVASLTDSVAPIQTIVLSRLCEWVESL</sequence>